<dbReference type="AlphaFoldDB" id="A0A0G0QNM1"/>
<organism evidence="1 2">
    <name type="scientific">Candidatus Daviesbacteria bacterium GW2011_GWC2_40_12</name>
    <dbReference type="NCBI Taxonomy" id="1618431"/>
    <lineage>
        <taxon>Bacteria</taxon>
        <taxon>Candidatus Daviesiibacteriota</taxon>
    </lineage>
</organism>
<evidence type="ECO:0000313" key="1">
    <source>
        <dbReference type="EMBL" id="KKR42024.1"/>
    </source>
</evidence>
<accession>A0A0G0QNM1</accession>
<reference evidence="1 2" key="1">
    <citation type="journal article" date="2015" name="Nature">
        <title>rRNA introns, odd ribosomes, and small enigmatic genomes across a large radiation of phyla.</title>
        <authorList>
            <person name="Brown C.T."/>
            <person name="Hug L.A."/>
            <person name="Thomas B.C."/>
            <person name="Sharon I."/>
            <person name="Castelle C.J."/>
            <person name="Singh A."/>
            <person name="Wilkins M.J."/>
            <person name="Williams K.H."/>
            <person name="Banfield J.F."/>
        </authorList>
    </citation>
    <scope>NUCLEOTIDE SEQUENCE [LARGE SCALE GENOMIC DNA]</scope>
</reference>
<comment type="caution">
    <text evidence="1">The sequence shown here is derived from an EMBL/GenBank/DDBJ whole genome shotgun (WGS) entry which is preliminary data.</text>
</comment>
<gene>
    <name evidence="1" type="ORF">UT77_C0004G0008</name>
</gene>
<evidence type="ECO:0000313" key="2">
    <source>
        <dbReference type="Proteomes" id="UP000034881"/>
    </source>
</evidence>
<sequence>MPETPSQIHLTKVEQYQSHRSETVLSQENLMALSWKTATQPSLYRKLIPNPYSDDSQKTLSEFFPDVKREDAVKATVLAEPEGEYDRKFKQLSRGEQEQALYQQIDKSAAITVRLAKYLQKRPQAFWDMAEDLIYPLLTEVAFGTADPAAIEKNFAQNQRRGFRLSIVNFIEDLQKLKPYRKEFETNAKATAGRIFGREINGEIEVESLPVGFILYLNRADYEKIHPSGQFLEAGEALGGTINYWSLSCFPRELEGKVIIINKEPRNAKGLEMIKESREHELRHALFANFAAERRHIEAPDTEKILSQLVTLQDHREYAEILRKHFAEYAKNEAISYFGSQKDKDIYLSLVQLGGDRWLEHLEKIREHLWVREDLTPDEKTVTYKQYTGKSVDYLWQIREYLWVARNLFNCGLSAEKAEALLQNTTVDKVGRLARYFGVNPNDTALKIQQEQDQQIGEFSKEVDEFTKPKRDGVPESELDPFAWGSYMPMWERMEQITMLTHPKEAIPSLAKLIEGVNDAGILINAIEGTEVILYMHQFETKTEELSIVRSALKNMIAKRTNDDFKYVRTRAESLIQTIDEVYMQGGVDFIHHPPLIARVAKLMRVPEGQSPVLGQIAQLIELLKGQDALTWDKYFKLEYIDLLKCPEGVPIAIRLAETTSYSGWVVQALGIFESNPENLTSETKKQVLAVIDEILSREYFIKSVSMTDHLRPYVLQVKDEIENS</sequence>
<dbReference type="EMBL" id="LBYB01000004">
    <property type="protein sequence ID" value="KKR42024.1"/>
    <property type="molecule type" value="Genomic_DNA"/>
</dbReference>
<protein>
    <submittedName>
        <fullName evidence="1">Uncharacterized protein</fullName>
    </submittedName>
</protein>
<proteinExistence type="predicted"/>
<dbReference type="Proteomes" id="UP000034881">
    <property type="component" value="Unassembled WGS sequence"/>
</dbReference>
<name>A0A0G0QNM1_9BACT</name>